<evidence type="ECO:0000313" key="9">
    <source>
        <dbReference type="Proteomes" id="UP000628079"/>
    </source>
</evidence>
<dbReference type="SUPFAM" id="SSF51735">
    <property type="entry name" value="NAD(P)-binding Rossmann-fold domains"/>
    <property type="match status" value="1"/>
</dbReference>
<dbReference type="AlphaFoldDB" id="A0A8H9KRM3"/>
<organism evidence="8 9">
    <name type="scientific">Knoellia flava</name>
    <dbReference type="NCBI Taxonomy" id="913969"/>
    <lineage>
        <taxon>Bacteria</taxon>
        <taxon>Bacillati</taxon>
        <taxon>Actinomycetota</taxon>
        <taxon>Actinomycetes</taxon>
        <taxon>Micrococcales</taxon>
        <taxon>Intrasporangiaceae</taxon>
        <taxon>Knoellia</taxon>
    </lineage>
</organism>
<dbReference type="InterPro" id="IPR035996">
    <property type="entry name" value="4pyrrol_Methylase_sf"/>
</dbReference>
<dbReference type="GO" id="GO:0051287">
    <property type="term" value="F:NAD binding"/>
    <property type="evidence" value="ECO:0007669"/>
    <property type="project" value="InterPro"/>
</dbReference>
<dbReference type="InterPro" id="IPR014776">
    <property type="entry name" value="4pyrrole_Mease_sub2"/>
</dbReference>
<evidence type="ECO:0000256" key="4">
    <source>
        <dbReference type="ARBA" id="ARBA00022691"/>
    </source>
</evidence>
<evidence type="ECO:0000256" key="6">
    <source>
        <dbReference type="PIRSR" id="PIRSR036426-1"/>
    </source>
</evidence>
<dbReference type="InterPro" id="IPR036291">
    <property type="entry name" value="NAD(P)-bd_dom_sf"/>
</dbReference>
<dbReference type="FunFam" id="3.40.1010.10:FF:000001">
    <property type="entry name" value="Siroheme synthase"/>
    <property type="match status" value="1"/>
</dbReference>
<dbReference type="SUPFAM" id="SSF53790">
    <property type="entry name" value="Tetrapyrrole methylase"/>
    <property type="match status" value="1"/>
</dbReference>
<evidence type="ECO:0000256" key="3">
    <source>
        <dbReference type="ARBA" id="ARBA00022679"/>
    </source>
</evidence>
<dbReference type="InterPro" id="IPR006366">
    <property type="entry name" value="CobA/CysG_C"/>
</dbReference>
<dbReference type="RefSeq" id="WP_035947242.1">
    <property type="nucleotide sequence ID" value="NZ_BMEA01000001.1"/>
</dbReference>
<keyword evidence="4" id="KW-0949">S-adenosyl-L-methionine</keyword>
<dbReference type="NCBIfam" id="NF004790">
    <property type="entry name" value="PRK06136.1"/>
    <property type="match status" value="1"/>
</dbReference>
<reference evidence="8" key="2">
    <citation type="submission" date="2020-09" db="EMBL/GenBank/DDBJ databases">
        <authorList>
            <person name="Sun Q."/>
            <person name="Zhou Y."/>
        </authorList>
    </citation>
    <scope>NUCLEOTIDE SEQUENCE</scope>
    <source>
        <strain evidence="8">CGMCC 1.10749</strain>
    </source>
</reference>
<dbReference type="InterPro" id="IPR000878">
    <property type="entry name" value="4pyrrol_Mease"/>
</dbReference>
<dbReference type="GO" id="GO:0043115">
    <property type="term" value="F:precorrin-2 dehydrogenase activity"/>
    <property type="evidence" value="ECO:0007669"/>
    <property type="project" value="InterPro"/>
</dbReference>
<keyword evidence="3 8" id="KW-0808">Transferase</keyword>
<keyword evidence="5" id="KW-0627">Porphyrin biosynthesis</keyword>
<dbReference type="InterPro" id="IPR050161">
    <property type="entry name" value="Siro_Cobalamin_biosynth"/>
</dbReference>
<evidence type="ECO:0000256" key="5">
    <source>
        <dbReference type="ARBA" id="ARBA00023244"/>
    </source>
</evidence>
<evidence type="ECO:0000259" key="7">
    <source>
        <dbReference type="Pfam" id="PF00590"/>
    </source>
</evidence>
<dbReference type="GO" id="GO:0004851">
    <property type="term" value="F:uroporphyrin-III C-methyltransferase activity"/>
    <property type="evidence" value="ECO:0007669"/>
    <property type="project" value="UniProtKB-EC"/>
</dbReference>
<dbReference type="InterPro" id="IPR012409">
    <property type="entry name" value="Sirohaem_synth"/>
</dbReference>
<dbReference type="Proteomes" id="UP000628079">
    <property type="component" value="Unassembled WGS sequence"/>
</dbReference>
<reference evidence="8" key="1">
    <citation type="journal article" date="2014" name="Int. J. Syst. Evol. Microbiol.">
        <title>Complete genome sequence of Corynebacterium casei LMG S-19264T (=DSM 44701T), isolated from a smear-ripened cheese.</title>
        <authorList>
            <consortium name="US DOE Joint Genome Institute (JGI-PGF)"/>
            <person name="Walter F."/>
            <person name="Albersmeier A."/>
            <person name="Kalinowski J."/>
            <person name="Ruckert C."/>
        </authorList>
    </citation>
    <scope>NUCLEOTIDE SEQUENCE</scope>
    <source>
        <strain evidence="8">CGMCC 1.10749</strain>
    </source>
</reference>
<dbReference type="Pfam" id="PF13241">
    <property type="entry name" value="NAD_binding_7"/>
    <property type="match status" value="1"/>
</dbReference>
<dbReference type="GO" id="GO:0009236">
    <property type="term" value="P:cobalamin biosynthetic process"/>
    <property type="evidence" value="ECO:0007669"/>
    <property type="project" value="InterPro"/>
</dbReference>
<dbReference type="PANTHER" id="PTHR45790:SF3">
    <property type="entry name" value="S-ADENOSYL-L-METHIONINE-DEPENDENT UROPORPHYRINOGEN III METHYLTRANSFERASE, CHLOROPLASTIC"/>
    <property type="match status" value="1"/>
</dbReference>
<sequence length="408" mass="41971">MTTLLGVDLVGRSVLVAGGGPVAATKAAALVADGALVHVVTPIVCEAMLDLTRDPHVEWSQREVSVSDADRVWLVVAATGDRAVDRALCARATARRVFSVCAGAAQEGTARNPATTEHAGLRVGVVSTGRPDPARAVSVRNALAAHLETADLDLRTRRRPAQARGRVVLVGGGPGADDLVTVRGRRALAQADVVVTDRLGPTGLLRTLPADVEIIDVGKTAGHHPVPQHEINRLLVEHAQRGRNVVRLKGGDPFVYGRGGEEVLACREAGVDVEVVPGVSSALSAPGAAGIPLTHRGTSAAANIVSGHEPLDAHTLASVASEEATLVVLMGVGMLADHVAALRARGAADDLPVAVVEEATTDRQRVTRAGLATIVDIARERGVRAPAVVVVGRVADPGLLVPRTGVGA</sequence>
<keyword evidence="2 8" id="KW-0489">Methyltransferase</keyword>
<accession>A0A8H9KRM3</accession>
<dbReference type="Pfam" id="PF00590">
    <property type="entry name" value="TP_methylase"/>
    <property type="match status" value="1"/>
</dbReference>
<dbReference type="EC" id="2.1.1.107" evidence="1"/>
<dbReference type="Gene3D" id="3.40.1010.10">
    <property type="entry name" value="Cobalt-precorrin-4 Transmethylase, Domain 1"/>
    <property type="match status" value="1"/>
</dbReference>
<proteinExistence type="predicted"/>
<feature type="domain" description="Tetrapyrrole methylase" evidence="7">
    <location>
        <begin position="166"/>
        <end position="373"/>
    </location>
</feature>
<evidence type="ECO:0000256" key="2">
    <source>
        <dbReference type="ARBA" id="ARBA00022603"/>
    </source>
</evidence>
<feature type="active site" description="Proton donor" evidence="6">
    <location>
        <position position="219"/>
    </location>
</feature>
<dbReference type="CDD" id="cd11642">
    <property type="entry name" value="SUMT"/>
    <property type="match status" value="1"/>
</dbReference>
<dbReference type="InterPro" id="IPR014777">
    <property type="entry name" value="4pyrrole_Mease_sub1"/>
</dbReference>
<dbReference type="GO" id="GO:0051266">
    <property type="term" value="F:sirohydrochlorin ferrochelatase activity"/>
    <property type="evidence" value="ECO:0007669"/>
    <property type="project" value="InterPro"/>
</dbReference>
<dbReference type="Gene3D" id="3.40.50.720">
    <property type="entry name" value="NAD(P)-binding Rossmann-like Domain"/>
    <property type="match status" value="1"/>
</dbReference>
<dbReference type="PANTHER" id="PTHR45790">
    <property type="entry name" value="SIROHEME SYNTHASE-RELATED"/>
    <property type="match status" value="1"/>
</dbReference>
<dbReference type="Gene3D" id="3.30.950.10">
    <property type="entry name" value="Methyltransferase, Cobalt-precorrin-4 Transmethylase, Domain 2"/>
    <property type="match status" value="1"/>
</dbReference>
<gene>
    <name evidence="8" type="ORF">GCM10011314_08010</name>
</gene>
<dbReference type="EMBL" id="BMEA01000001">
    <property type="protein sequence ID" value="GGB71042.1"/>
    <property type="molecule type" value="Genomic_DNA"/>
</dbReference>
<name>A0A8H9KRM3_9MICO</name>
<dbReference type="GO" id="GO:0019354">
    <property type="term" value="P:siroheme biosynthetic process"/>
    <property type="evidence" value="ECO:0007669"/>
    <property type="project" value="InterPro"/>
</dbReference>
<dbReference type="GO" id="GO:0032259">
    <property type="term" value="P:methylation"/>
    <property type="evidence" value="ECO:0007669"/>
    <property type="project" value="UniProtKB-KW"/>
</dbReference>
<evidence type="ECO:0000256" key="1">
    <source>
        <dbReference type="ARBA" id="ARBA00012162"/>
    </source>
</evidence>
<comment type="caution">
    <text evidence="8">The sequence shown here is derived from an EMBL/GenBank/DDBJ whole genome shotgun (WGS) entry which is preliminary data.</text>
</comment>
<protein>
    <recommendedName>
        <fullName evidence="1">uroporphyrinogen-III C-methyltransferase</fullName>
        <ecNumber evidence="1">2.1.1.107</ecNumber>
    </recommendedName>
</protein>
<evidence type="ECO:0000313" key="8">
    <source>
        <dbReference type="EMBL" id="GGB71042.1"/>
    </source>
</evidence>
<dbReference type="NCBIfam" id="TIGR01469">
    <property type="entry name" value="cobA_cysG_Cterm"/>
    <property type="match status" value="1"/>
</dbReference>
<dbReference type="PIRSF" id="PIRSF036426">
    <property type="entry name" value="Sirohaem_synth"/>
    <property type="match status" value="1"/>
</dbReference>
<feature type="active site" description="Proton acceptor" evidence="6">
    <location>
        <position position="197"/>
    </location>
</feature>